<proteinExistence type="predicted"/>
<evidence type="ECO:0000313" key="3">
    <source>
        <dbReference type="Proteomes" id="UP001164965"/>
    </source>
</evidence>
<protein>
    <submittedName>
        <fullName evidence="2">DUF6319 family protein</fullName>
    </submittedName>
</protein>
<gene>
    <name evidence="2" type="ORF">RHODO2019_03410</name>
</gene>
<feature type="region of interest" description="Disordered" evidence="1">
    <location>
        <begin position="75"/>
        <end position="123"/>
    </location>
</feature>
<accession>A0ABY6P1K6</accession>
<dbReference type="Pfam" id="PF19844">
    <property type="entry name" value="DUF6319"/>
    <property type="match status" value="1"/>
</dbReference>
<evidence type="ECO:0000256" key="1">
    <source>
        <dbReference type="SAM" id="MobiDB-lite"/>
    </source>
</evidence>
<dbReference type="RefSeq" id="WP_265383633.1">
    <property type="nucleotide sequence ID" value="NZ_CP110615.1"/>
</dbReference>
<dbReference type="InterPro" id="IPR046282">
    <property type="entry name" value="DUF6319"/>
</dbReference>
<reference evidence="2" key="1">
    <citation type="submission" date="2022-10" db="EMBL/GenBank/DDBJ databases">
        <title>Rhodococcus sp.75.</title>
        <authorList>
            <person name="Sun M."/>
        </authorList>
    </citation>
    <scope>NUCLEOTIDE SEQUENCE</scope>
    <source>
        <strain evidence="2">75</strain>
    </source>
</reference>
<feature type="compositionally biased region" description="Low complexity" evidence="1">
    <location>
        <begin position="97"/>
        <end position="109"/>
    </location>
</feature>
<evidence type="ECO:0000313" key="2">
    <source>
        <dbReference type="EMBL" id="UZJ25529.1"/>
    </source>
</evidence>
<dbReference type="Proteomes" id="UP001164965">
    <property type="component" value="Chromosome"/>
</dbReference>
<sequence>MARTRSGELTAEDLVDLAASLAAGRRRTLWLREPLVSLGLPAATSARVVSVEGTTVTVRPRGVDDDVPFEARELAGSRAAAAAPPPRPPRPPRVRRAAAPAPATVVDAPAPTPRPAARPRRGTSVTVLLSGAADGGWTVEHALGGTRPTRPAPVSPEAVARAVHALGHPATSAAVDAVLEHARAAAQAQVAELSARLERARAELEALGG</sequence>
<keyword evidence="3" id="KW-1185">Reference proteome</keyword>
<name>A0ABY6P1K6_9NOCA</name>
<organism evidence="2 3">
    <name type="scientific">Rhodococcus antarcticus</name>
    <dbReference type="NCBI Taxonomy" id="2987751"/>
    <lineage>
        <taxon>Bacteria</taxon>
        <taxon>Bacillati</taxon>
        <taxon>Actinomycetota</taxon>
        <taxon>Actinomycetes</taxon>
        <taxon>Mycobacteriales</taxon>
        <taxon>Nocardiaceae</taxon>
        <taxon>Rhodococcus</taxon>
    </lineage>
</organism>
<dbReference type="EMBL" id="CP110615">
    <property type="protein sequence ID" value="UZJ25529.1"/>
    <property type="molecule type" value="Genomic_DNA"/>
</dbReference>